<dbReference type="AlphaFoldDB" id="A0A9Q0M8Y1"/>
<dbReference type="EMBL" id="JAPWDV010000001">
    <property type="protein sequence ID" value="KAJ6221536.1"/>
    <property type="molecule type" value="Genomic_DNA"/>
</dbReference>
<evidence type="ECO:0000313" key="2">
    <source>
        <dbReference type="Proteomes" id="UP001142055"/>
    </source>
</evidence>
<organism evidence="1 2">
    <name type="scientific">Blomia tropicalis</name>
    <name type="common">Mite</name>
    <dbReference type="NCBI Taxonomy" id="40697"/>
    <lineage>
        <taxon>Eukaryota</taxon>
        <taxon>Metazoa</taxon>
        <taxon>Ecdysozoa</taxon>
        <taxon>Arthropoda</taxon>
        <taxon>Chelicerata</taxon>
        <taxon>Arachnida</taxon>
        <taxon>Acari</taxon>
        <taxon>Acariformes</taxon>
        <taxon>Sarcoptiformes</taxon>
        <taxon>Astigmata</taxon>
        <taxon>Glycyphagoidea</taxon>
        <taxon>Echimyopodidae</taxon>
        <taxon>Blomia</taxon>
    </lineage>
</organism>
<sequence length="257" mass="30559">MKLGPMKRLNHLKRVDHHQLRFLVPSINRLFLLCLLMAELNNNNNFYENGSSSKQEQRSMSMFANAMNDDCQEYEIRKPPRFGKRATLLERYWNINKCANQRKRVIQYDESYDPSDEFEQTLMIDNNRDHFIRDLIRRLDIGNHQAQEYTRLIHLALMNDPSMERIVFNRNEMDSSKRTMLQSDKHWNENIEKKLEKKDKGEEVEDSTNINVMGKVSDANGDITMVQNELNECLKMNVNRLKIDEIFKCLANQKLKQ</sequence>
<keyword evidence="2" id="KW-1185">Reference proteome</keyword>
<gene>
    <name evidence="1" type="ORF">RDWZM_000081</name>
</gene>
<accession>A0A9Q0M8Y1</accession>
<comment type="caution">
    <text evidence="1">The sequence shown here is derived from an EMBL/GenBank/DDBJ whole genome shotgun (WGS) entry which is preliminary data.</text>
</comment>
<evidence type="ECO:0000313" key="1">
    <source>
        <dbReference type="EMBL" id="KAJ6221536.1"/>
    </source>
</evidence>
<protein>
    <submittedName>
        <fullName evidence="1">Uncharacterized protein</fullName>
    </submittedName>
</protein>
<dbReference type="Proteomes" id="UP001142055">
    <property type="component" value="Chromosome 1"/>
</dbReference>
<proteinExistence type="predicted"/>
<name>A0A9Q0M8Y1_BLOTA</name>
<reference evidence="1" key="1">
    <citation type="submission" date="2022-12" db="EMBL/GenBank/DDBJ databases">
        <title>Genome assemblies of Blomia tropicalis.</title>
        <authorList>
            <person name="Cui Y."/>
        </authorList>
    </citation>
    <scope>NUCLEOTIDE SEQUENCE</scope>
    <source>
        <tissue evidence="1">Adult mites</tissue>
    </source>
</reference>